<dbReference type="Proteomes" id="UP001500194">
    <property type="component" value="Unassembled WGS sequence"/>
</dbReference>
<proteinExistence type="predicted"/>
<accession>A0AAV3T1J3</accession>
<sequence length="59" mass="6079">MVSLSIVAAGLGLVVAAAAFLRLADSDETDAVHLVVLEYGFAFALLIAGFGLIVIEMLT</sequence>
<keyword evidence="1" id="KW-1133">Transmembrane helix</keyword>
<dbReference type="GeneID" id="68573893"/>
<keyword evidence="1" id="KW-0812">Transmembrane</keyword>
<keyword evidence="3" id="KW-1185">Reference proteome</keyword>
<evidence type="ECO:0000256" key="1">
    <source>
        <dbReference type="SAM" id="Phobius"/>
    </source>
</evidence>
<dbReference type="EMBL" id="BAAADU010000002">
    <property type="protein sequence ID" value="GAA0652283.1"/>
    <property type="molecule type" value="Genomic_DNA"/>
</dbReference>
<organism evidence="2 3">
    <name type="scientific">Salarchaeum japonicum</name>
    <dbReference type="NCBI Taxonomy" id="555573"/>
    <lineage>
        <taxon>Archaea</taxon>
        <taxon>Methanobacteriati</taxon>
        <taxon>Methanobacteriota</taxon>
        <taxon>Stenosarchaea group</taxon>
        <taxon>Halobacteria</taxon>
        <taxon>Halobacteriales</taxon>
        <taxon>Halobacteriaceae</taxon>
    </lineage>
</organism>
<dbReference type="RefSeq" id="WP_227260882.1">
    <property type="nucleotide sequence ID" value="NZ_BAAADU010000002.1"/>
</dbReference>
<evidence type="ECO:0000313" key="2">
    <source>
        <dbReference type="EMBL" id="GAA0652283.1"/>
    </source>
</evidence>
<reference evidence="2 3" key="1">
    <citation type="journal article" date="2019" name="Int. J. Syst. Evol. Microbiol.">
        <title>The Global Catalogue of Microorganisms (GCM) 10K type strain sequencing project: providing services to taxonomists for standard genome sequencing and annotation.</title>
        <authorList>
            <consortium name="The Broad Institute Genomics Platform"/>
            <consortium name="The Broad Institute Genome Sequencing Center for Infectious Disease"/>
            <person name="Wu L."/>
            <person name="Ma J."/>
        </authorList>
    </citation>
    <scope>NUCLEOTIDE SEQUENCE [LARGE SCALE GENOMIC DNA]</scope>
    <source>
        <strain evidence="2 3">JCM 16327</strain>
    </source>
</reference>
<gene>
    <name evidence="2" type="ORF">GCM10009019_14300</name>
</gene>
<name>A0AAV3T1J3_9EURY</name>
<evidence type="ECO:0000313" key="3">
    <source>
        <dbReference type="Proteomes" id="UP001500194"/>
    </source>
</evidence>
<keyword evidence="1" id="KW-0472">Membrane</keyword>
<protein>
    <submittedName>
        <fullName evidence="2">Uncharacterized protein</fullName>
    </submittedName>
</protein>
<dbReference type="AlphaFoldDB" id="A0AAV3T1J3"/>
<comment type="caution">
    <text evidence="2">The sequence shown here is derived from an EMBL/GenBank/DDBJ whole genome shotgun (WGS) entry which is preliminary data.</text>
</comment>
<feature type="transmembrane region" description="Helical" evidence="1">
    <location>
        <begin position="36"/>
        <end position="55"/>
    </location>
</feature>